<protein>
    <submittedName>
        <fullName evidence="2">DUF3667 domain-containing protein</fullName>
    </submittedName>
</protein>
<evidence type="ECO:0000313" key="3">
    <source>
        <dbReference type="Proteomes" id="UP000290204"/>
    </source>
</evidence>
<dbReference type="Pfam" id="PF12412">
    <property type="entry name" value="DUF3667"/>
    <property type="match status" value="1"/>
</dbReference>
<keyword evidence="3" id="KW-1185">Reference proteome</keyword>
<proteinExistence type="predicted"/>
<sequence length="246" mass="27868">MHATNCLNCGTETEPSHQYCSACGQKTDTHRLTLGHIQHDLVHAVTHADKSIFSLVWQLLLRPGTVAREYVEGKRKKYFNPFAFLFIVVGLASVILISSGFTNFGANPRVPPNPVSAFFNKHVNLIIFLNVPLLAMFSSLFFRKGGRNFAENLVLAAYTSGERSVFFSLVIAPLWMLLHTQYYLMLTLYILSWFSYYAWASSRFHNGKKGVGFVKGFLVALCTQLVTVIIVSATYAIYFYFFYKRA</sequence>
<comment type="caution">
    <text evidence="2">The sequence shown here is derived from an EMBL/GenBank/DDBJ whole genome shotgun (WGS) entry which is preliminary data.</text>
</comment>
<feature type="transmembrane region" description="Helical" evidence="1">
    <location>
        <begin position="82"/>
        <end position="102"/>
    </location>
</feature>
<feature type="transmembrane region" description="Helical" evidence="1">
    <location>
        <begin position="212"/>
        <end position="241"/>
    </location>
</feature>
<evidence type="ECO:0000256" key="1">
    <source>
        <dbReference type="SAM" id="Phobius"/>
    </source>
</evidence>
<gene>
    <name evidence="2" type="ORF">ESA94_20845</name>
</gene>
<accession>A0A4Q1CDS6</accession>
<feature type="transmembrane region" description="Helical" evidence="1">
    <location>
        <begin position="122"/>
        <end position="142"/>
    </location>
</feature>
<dbReference type="Proteomes" id="UP000290204">
    <property type="component" value="Unassembled WGS sequence"/>
</dbReference>
<keyword evidence="1" id="KW-1133">Transmembrane helix</keyword>
<evidence type="ECO:0000313" key="2">
    <source>
        <dbReference type="EMBL" id="RXK57502.1"/>
    </source>
</evidence>
<organism evidence="2 3">
    <name type="scientific">Lacibacter luteus</name>
    <dbReference type="NCBI Taxonomy" id="2508719"/>
    <lineage>
        <taxon>Bacteria</taxon>
        <taxon>Pseudomonadati</taxon>
        <taxon>Bacteroidota</taxon>
        <taxon>Chitinophagia</taxon>
        <taxon>Chitinophagales</taxon>
        <taxon>Chitinophagaceae</taxon>
        <taxon>Lacibacter</taxon>
    </lineage>
</organism>
<dbReference type="RefSeq" id="WP_129132901.1">
    <property type="nucleotide sequence ID" value="NZ_SDHW01000010.1"/>
</dbReference>
<reference evidence="2 3" key="1">
    <citation type="submission" date="2019-01" db="EMBL/GenBank/DDBJ databases">
        <title>Lacibacter sp. strain TTM-7.</title>
        <authorList>
            <person name="Chen W.-M."/>
        </authorList>
    </citation>
    <scope>NUCLEOTIDE SEQUENCE [LARGE SCALE GENOMIC DNA]</scope>
    <source>
        <strain evidence="2 3">TTM-7</strain>
    </source>
</reference>
<dbReference type="InterPro" id="IPR022134">
    <property type="entry name" value="DUF3667"/>
</dbReference>
<keyword evidence="1" id="KW-0812">Transmembrane</keyword>
<dbReference type="AlphaFoldDB" id="A0A4Q1CDS6"/>
<name>A0A4Q1CDS6_9BACT</name>
<feature type="transmembrane region" description="Helical" evidence="1">
    <location>
        <begin position="182"/>
        <end position="200"/>
    </location>
</feature>
<dbReference type="EMBL" id="SDHW01000010">
    <property type="protein sequence ID" value="RXK57502.1"/>
    <property type="molecule type" value="Genomic_DNA"/>
</dbReference>
<dbReference type="OrthoDB" id="7446256at2"/>
<keyword evidence="1" id="KW-0472">Membrane</keyword>